<sequence length="388" mass="44853">MDEYRPMDSTTSTTRLRDLPGFVYDLDTSRKMLRDRSVMEERDFEYGLNCQKGRHMNIESNRVASFKAPFWHKDFPVSIYRLANAGLYSTGRGDEVECFSCFGKISNWKNGDSPKRRHKKMYPNCRFVNGLDTRNISNVKYVPNEKYETRIIRPAINSKADHAGYLRDESTNSMKMLKDRQSKLTEATAFRLEKIRLTTFKLWPLSSPVDPYELSASGFYVINDFTVQCFACFGKISFSSWEVGDRPMNKHKVMFPSCPFVRGLETGNRPITGEEKKAVLEYEIHQSPASNEVQKMRLKFPQYESSKSRLVSFRNWTLSYVIKPTALAEAGFFYTNKSDLVTCFCCGLRLEAWNPGDDAWSEHATWSPNCAWVLEKKGRYFVKSVNAT</sequence>
<dbReference type="Proteomes" id="UP001152320">
    <property type="component" value="Chromosome 16"/>
</dbReference>
<reference evidence="1" key="1">
    <citation type="submission" date="2021-10" db="EMBL/GenBank/DDBJ databases">
        <title>Tropical sea cucumber genome reveals ecological adaptation and Cuvierian tubules defense mechanism.</title>
        <authorList>
            <person name="Chen T."/>
        </authorList>
    </citation>
    <scope>NUCLEOTIDE SEQUENCE</scope>
    <source>
        <strain evidence="1">Nanhai2018</strain>
        <tissue evidence="1">Muscle</tissue>
    </source>
</reference>
<organism evidence="1 2">
    <name type="scientific">Holothuria leucospilota</name>
    <name type="common">Black long sea cucumber</name>
    <name type="synonym">Mertensiothuria leucospilota</name>
    <dbReference type="NCBI Taxonomy" id="206669"/>
    <lineage>
        <taxon>Eukaryota</taxon>
        <taxon>Metazoa</taxon>
        <taxon>Echinodermata</taxon>
        <taxon>Eleutherozoa</taxon>
        <taxon>Echinozoa</taxon>
        <taxon>Holothuroidea</taxon>
        <taxon>Aspidochirotacea</taxon>
        <taxon>Aspidochirotida</taxon>
        <taxon>Holothuriidae</taxon>
        <taxon>Holothuria</taxon>
    </lineage>
</organism>
<dbReference type="InterPro" id="IPR001370">
    <property type="entry name" value="BIR_rpt"/>
</dbReference>
<dbReference type="CDD" id="cd00022">
    <property type="entry name" value="BIR"/>
    <property type="match status" value="3"/>
</dbReference>
<comment type="caution">
    <text evidence="1">The sequence shown here is derived from an EMBL/GenBank/DDBJ whole genome shotgun (WGS) entry which is preliminary data.</text>
</comment>
<gene>
    <name evidence="1" type="ORF">HOLleu_32564</name>
</gene>
<dbReference type="PROSITE" id="PS50143">
    <property type="entry name" value="BIR_REPEAT_2"/>
    <property type="match status" value="3"/>
</dbReference>
<accession>A0A9Q1BIW3</accession>
<dbReference type="EMBL" id="JAIZAY010000016">
    <property type="protein sequence ID" value="KAJ8027422.1"/>
    <property type="molecule type" value="Genomic_DNA"/>
</dbReference>
<evidence type="ECO:0000313" key="2">
    <source>
        <dbReference type="Proteomes" id="UP001152320"/>
    </source>
</evidence>
<dbReference type="SUPFAM" id="SSF57924">
    <property type="entry name" value="Inhibitor of apoptosis (IAP) repeat"/>
    <property type="match status" value="3"/>
</dbReference>
<dbReference type="AlphaFoldDB" id="A0A9Q1BIW3"/>
<name>A0A9Q1BIW3_HOLLE</name>
<dbReference type="GO" id="GO:0061630">
    <property type="term" value="F:ubiquitin protein ligase activity"/>
    <property type="evidence" value="ECO:0007669"/>
    <property type="project" value="TreeGrafter"/>
</dbReference>
<dbReference type="OrthoDB" id="774873at2759"/>
<dbReference type="GO" id="GO:0031398">
    <property type="term" value="P:positive regulation of protein ubiquitination"/>
    <property type="evidence" value="ECO:0007669"/>
    <property type="project" value="TreeGrafter"/>
</dbReference>
<evidence type="ECO:0000313" key="1">
    <source>
        <dbReference type="EMBL" id="KAJ8027422.1"/>
    </source>
</evidence>
<dbReference type="GO" id="GO:0005737">
    <property type="term" value="C:cytoplasm"/>
    <property type="evidence" value="ECO:0007669"/>
    <property type="project" value="TreeGrafter"/>
</dbReference>
<dbReference type="PANTHER" id="PTHR10044">
    <property type="entry name" value="INHIBITOR OF APOPTOSIS"/>
    <property type="match status" value="1"/>
</dbReference>
<dbReference type="Gene3D" id="1.10.1170.10">
    <property type="entry name" value="Inhibitor Of Apoptosis Protein (2mihbC-IAP-1), Chain A"/>
    <property type="match status" value="3"/>
</dbReference>
<proteinExistence type="predicted"/>
<dbReference type="GO" id="GO:0005634">
    <property type="term" value="C:nucleus"/>
    <property type="evidence" value="ECO:0007669"/>
    <property type="project" value="TreeGrafter"/>
</dbReference>
<keyword evidence="2" id="KW-1185">Reference proteome</keyword>
<protein>
    <submittedName>
        <fullName evidence="1">Baculoviral IAP repeat-containing protein 3</fullName>
    </submittedName>
</protein>
<dbReference type="SMART" id="SM00238">
    <property type="entry name" value="BIR"/>
    <property type="match status" value="3"/>
</dbReference>
<dbReference type="GO" id="GO:0043066">
    <property type="term" value="P:negative regulation of apoptotic process"/>
    <property type="evidence" value="ECO:0007669"/>
    <property type="project" value="TreeGrafter"/>
</dbReference>
<dbReference type="GO" id="GO:0051726">
    <property type="term" value="P:regulation of cell cycle"/>
    <property type="evidence" value="ECO:0007669"/>
    <property type="project" value="TreeGrafter"/>
</dbReference>
<dbReference type="InterPro" id="IPR050784">
    <property type="entry name" value="IAP"/>
</dbReference>
<dbReference type="PANTHER" id="PTHR10044:SF139">
    <property type="entry name" value="DEATH-ASSOCIATED INHIBITOR OF APOPTOSIS 2"/>
    <property type="match status" value="1"/>
</dbReference>
<dbReference type="GO" id="GO:0043027">
    <property type="term" value="F:cysteine-type endopeptidase inhibitor activity involved in apoptotic process"/>
    <property type="evidence" value="ECO:0007669"/>
    <property type="project" value="TreeGrafter"/>
</dbReference>
<dbReference type="Pfam" id="PF00653">
    <property type="entry name" value="BIR"/>
    <property type="match status" value="3"/>
</dbReference>